<dbReference type="EMBL" id="LKEU01000029">
    <property type="protein sequence ID" value="OFV70629.1"/>
    <property type="molecule type" value="Genomic_DNA"/>
</dbReference>
<sequence>MIKAKPGDLIIIGLGFYIRHFFKKQPKTGWLVRLWRLKESVLIYVFRLQINKIQGRSGKKKATPDGMAFFFCT</sequence>
<evidence type="ECO:0000313" key="1">
    <source>
        <dbReference type="EMBL" id="OFV70629.1"/>
    </source>
</evidence>
<dbReference type="STRING" id="52694.ACWI_18410"/>
<name>A0A1F2PH20_9FIRM</name>
<dbReference type="AlphaFoldDB" id="A0A1F2PH20"/>
<gene>
    <name evidence="1" type="ORF">ACWI_18410</name>
    <name evidence="2" type="ORF">FXB42_01375</name>
</gene>
<reference evidence="1 3" key="1">
    <citation type="submission" date="2015-09" db="EMBL/GenBank/DDBJ databases">
        <title>Genome sequence of Acetobacterium wieringae DSM 1911.</title>
        <authorList>
            <person name="Poehlein A."/>
            <person name="Bengelsdorf F.R."/>
            <person name="Schiel-Bengelsdorf B."/>
            <person name="Duerre P."/>
            <person name="Daniel R."/>
        </authorList>
    </citation>
    <scope>NUCLEOTIDE SEQUENCE [LARGE SCALE GENOMIC DNA]</scope>
    <source>
        <strain evidence="1 3">DSM 1911</strain>
    </source>
</reference>
<proteinExistence type="predicted"/>
<dbReference type="EMBL" id="VSLA01000002">
    <property type="protein sequence ID" value="TYC88294.1"/>
    <property type="molecule type" value="Genomic_DNA"/>
</dbReference>
<dbReference type="Proteomes" id="UP000322619">
    <property type="component" value="Unassembled WGS sequence"/>
</dbReference>
<dbReference type="RefSeq" id="WP_070371148.1">
    <property type="nucleotide sequence ID" value="NZ_CP097897.1"/>
</dbReference>
<reference evidence="2 4" key="2">
    <citation type="submission" date="2019-08" db="EMBL/GenBank/DDBJ databases">
        <title>Isolation and enrichment of carboxydotrophic bacteria from anaerobic sludge for the production of bio-based chemicals from syngas.</title>
        <authorList>
            <person name="Antares A.L."/>
            <person name="Moreira J."/>
            <person name="Diender M."/>
            <person name="Parshina S.N."/>
            <person name="Stams A.J.M."/>
            <person name="Alves M."/>
            <person name="Alves J.I."/>
            <person name="Sousa D.Z."/>
        </authorList>
    </citation>
    <scope>NUCLEOTIDE SEQUENCE [LARGE SCALE GENOMIC DNA]</scope>
    <source>
        <strain evidence="2 4">JM</strain>
    </source>
</reference>
<evidence type="ECO:0000313" key="4">
    <source>
        <dbReference type="Proteomes" id="UP000322619"/>
    </source>
</evidence>
<comment type="caution">
    <text evidence="1">The sequence shown here is derived from an EMBL/GenBank/DDBJ whole genome shotgun (WGS) entry which is preliminary data.</text>
</comment>
<evidence type="ECO:0000313" key="3">
    <source>
        <dbReference type="Proteomes" id="UP000176244"/>
    </source>
</evidence>
<organism evidence="1 3">
    <name type="scientific">Acetobacterium wieringae</name>
    <dbReference type="NCBI Taxonomy" id="52694"/>
    <lineage>
        <taxon>Bacteria</taxon>
        <taxon>Bacillati</taxon>
        <taxon>Bacillota</taxon>
        <taxon>Clostridia</taxon>
        <taxon>Eubacteriales</taxon>
        <taxon>Eubacteriaceae</taxon>
        <taxon>Acetobacterium</taxon>
    </lineage>
</organism>
<evidence type="ECO:0000313" key="2">
    <source>
        <dbReference type="EMBL" id="TYC88294.1"/>
    </source>
</evidence>
<accession>A0A1F2PH20</accession>
<protein>
    <submittedName>
        <fullName evidence="1">Uncharacterized protein</fullName>
    </submittedName>
</protein>
<dbReference type="Proteomes" id="UP000176244">
    <property type="component" value="Unassembled WGS sequence"/>
</dbReference>